<dbReference type="InterPro" id="IPR010753">
    <property type="entry name" value="DUF1330"/>
</dbReference>
<accession>A0AAF0C297</accession>
<dbReference type="InterPro" id="IPR011008">
    <property type="entry name" value="Dimeric_a/b-barrel"/>
</dbReference>
<dbReference type="AlphaFoldDB" id="A0AAF0C297"/>
<dbReference type="KEGG" id="tact:SG35_019770"/>
<sequence length="103" mass="11568">MILPVFLHIEATPNPNETEAFQAYSSQVPAIAQTHGAVPIATYDVESAFDSEDRPAVFIVVSFPGRDAIMNFFKDPAYEAIVPLRDLGFSHIRFYMTSERIYP</sequence>
<reference evidence="2 3" key="2">
    <citation type="journal article" date="2022" name="Mar. Drugs">
        <title>Bioassay-Guided Fractionation Leads to the Detection of Cholic Acid Generated by the Rare Thalassomonas sp.</title>
        <authorList>
            <person name="Pheiffer F."/>
            <person name="Schneider Y.K."/>
            <person name="Hansen E.H."/>
            <person name="Andersen J.H."/>
            <person name="Isaksson J."/>
            <person name="Busche T."/>
            <person name="R C."/>
            <person name="Kalinowski J."/>
            <person name="Zyl L.V."/>
            <person name="Trindade M."/>
        </authorList>
    </citation>
    <scope>NUCLEOTIDE SEQUENCE [LARGE SCALE GENOMIC DNA]</scope>
    <source>
        <strain evidence="2 3">A5K-106</strain>
    </source>
</reference>
<dbReference type="Pfam" id="PF07045">
    <property type="entry name" value="DUF1330"/>
    <property type="match status" value="1"/>
</dbReference>
<evidence type="ECO:0000313" key="2">
    <source>
        <dbReference type="EMBL" id="WDD97539.1"/>
    </source>
</evidence>
<dbReference type="EMBL" id="CP059735">
    <property type="protein sequence ID" value="WDD97539.1"/>
    <property type="molecule type" value="Genomic_DNA"/>
</dbReference>
<gene>
    <name evidence="2" type="ORF">SG35_019770</name>
</gene>
<keyword evidence="3" id="KW-1185">Reference proteome</keyword>
<dbReference type="Proteomes" id="UP000032568">
    <property type="component" value="Chromosome"/>
</dbReference>
<dbReference type="SUPFAM" id="SSF54909">
    <property type="entry name" value="Dimeric alpha+beta barrel"/>
    <property type="match status" value="1"/>
</dbReference>
<dbReference type="Gene3D" id="3.30.70.100">
    <property type="match status" value="1"/>
</dbReference>
<organism evidence="2 3">
    <name type="scientific">Thalassomonas actiniarum</name>
    <dbReference type="NCBI Taxonomy" id="485447"/>
    <lineage>
        <taxon>Bacteria</taxon>
        <taxon>Pseudomonadati</taxon>
        <taxon>Pseudomonadota</taxon>
        <taxon>Gammaproteobacteria</taxon>
        <taxon>Alteromonadales</taxon>
        <taxon>Colwelliaceae</taxon>
        <taxon>Thalassomonas</taxon>
    </lineage>
</organism>
<reference evidence="2 3" key="1">
    <citation type="journal article" date="2015" name="Genome Announc.">
        <title>Draft Genome Sequences of Marine Isolates of Thalassomonas viridans and Thalassomonas actiniarum.</title>
        <authorList>
            <person name="Olonade I."/>
            <person name="van Zyl L.J."/>
            <person name="Trindade M."/>
        </authorList>
    </citation>
    <scope>NUCLEOTIDE SEQUENCE [LARGE SCALE GENOMIC DNA]</scope>
    <source>
        <strain evidence="2 3">A5K-106</strain>
    </source>
</reference>
<proteinExistence type="predicted"/>
<evidence type="ECO:0000313" key="3">
    <source>
        <dbReference type="Proteomes" id="UP000032568"/>
    </source>
</evidence>
<protein>
    <submittedName>
        <fullName evidence="2">DUF1330 domain-containing protein</fullName>
    </submittedName>
</protein>
<feature type="domain" description="DUF1330" evidence="1">
    <location>
        <begin position="16"/>
        <end position="86"/>
    </location>
</feature>
<name>A0AAF0C297_9GAMM</name>
<dbReference type="RefSeq" id="WP_044835147.1">
    <property type="nucleotide sequence ID" value="NZ_CP059735.1"/>
</dbReference>
<evidence type="ECO:0000259" key="1">
    <source>
        <dbReference type="Pfam" id="PF07045"/>
    </source>
</evidence>